<sequence>MEHLLQNIEKANHIEIVTSKEFICGADALYTYILTRHKKVSFVCKEELGYRYSFLPWFDKIKQTDTPSADFRIDFCFFSLELFLFFDTIGVSINKKMAISLCAGLIDETDGFSNERVSGIVFASVEKLINYGAEYQKAYDFLMRYHSLAFLRLKSILLQNMILQKEATVAKFILLKTDLERSGATSEDAKEIIKEAFTLPYVKTIVLVDEDNNQIKKIEKGIEIEKKK</sequence>
<evidence type="ECO:0000313" key="1">
    <source>
        <dbReference type="EMBL" id="SFV74823.1"/>
    </source>
</evidence>
<dbReference type="InterPro" id="IPR038763">
    <property type="entry name" value="DHH_sf"/>
</dbReference>
<proteinExistence type="predicted"/>
<accession>A0A1W1D2H3</accession>
<protein>
    <submittedName>
        <fullName evidence="1">FIG146085: 3'-to-5' oligoribonuclease A, Bacillus type</fullName>
    </submittedName>
</protein>
<name>A0A1W1D2H3_9ZZZZ</name>
<dbReference type="Gene3D" id="3.90.1640.10">
    <property type="entry name" value="inorganic pyrophosphatase (n-terminal core)"/>
    <property type="match status" value="1"/>
</dbReference>
<organism evidence="1">
    <name type="scientific">hydrothermal vent metagenome</name>
    <dbReference type="NCBI Taxonomy" id="652676"/>
    <lineage>
        <taxon>unclassified sequences</taxon>
        <taxon>metagenomes</taxon>
        <taxon>ecological metagenomes</taxon>
    </lineage>
</organism>
<dbReference type="SUPFAM" id="SSF64182">
    <property type="entry name" value="DHH phosphoesterases"/>
    <property type="match status" value="1"/>
</dbReference>
<reference evidence="1" key="1">
    <citation type="submission" date="2016-10" db="EMBL/GenBank/DDBJ databases">
        <authorList>
            <person name="de Groot N.N."/>
        </authorList>
    </citation>
    <scope>NUCLEOTIDE SEQUENCE</scope>
</reference>
<gene>
    <name evidence="1" type="ORF">MNB_SM-3-167</name>
</gene>
<dbReference type="EMBL" id="FPHP01000005">
    <property type="protein sequence ID" value="SFV74823.1"/>
    <property type="molecule type" value="Genomic_DNA"/>
</dbReference>
<dbReference type="AlphaFoldDB" id="A0A1W1D2H3"/>